<evidence type="ECO:0000259" key="2">
    <source>
        <dbReference type="PROSITE" id="PS51029"/>
    </source>
</evidence>
<dbReference type="SMART" id="SM00595">
    <property type="entry name" value="MADF"/>
    <property type="match status" value="1"/>
</dbReference>
<feature type="region of interest" description="Disordered" evidence="1">
    <location>
        <begin position="103"/>
        <end position="163"/>
    </location>
</feature>
<proteinExistence type="predicted"/>
<dbReference type="GeneID" id="101863291"/>
<evidence type="ECO:0000313" key="4">
    <source>
        <dbReference type="RefSeq" id="XP_035827921.1"/>
    </source>
</evidence>
<evidence type="ECO:0000256" key="1">
    <source>
        <dbReference type="SAM" id="MobiDB-lite"/>
    </source>
</evidence>
<accession>A0ABM1VZS8</accession>
<dbReference type="PROSITE" id="PS51029">
    <property type="entry name" value="MADF"/>
    <property type="match status" value="1"/>
</dbReference>
<feature type="compositionally biased region" description="Polar residues" evidence="1">
    <location>
        <begin position="65"/>
        <end position="79"/>
    </location>
</feature>
<reference evidence="4" key="1">
    <citation type="submission" date="2025-08" db="UniProtKB">
        <authorList>
            <consortium name="RefSeq"/>
        </authorList>
    </citation>
    <scope>IDENTIFICATION</scope>
</reference>
<keyword evidence="3" id="KW-1185">Reference proteome</keyword>
<feature type="region of interest" description="Disordered" evidence="1">
    <location>
        <begin position="65"/>
        <end position="85"/>
    </location>
</feature>
<dbReference type="PANTHER" id="PTHR12243">
    <property type="entry name" value="MADF DOMAIN TRANSCRIPTION FACTOR"/>
    <property type="match status" value="1"/>
</dbReference>
<sequence length="257" mass="29020">MTTSVSDRDFTERLIEEVKRHPALYNTREAGYKDRFKVGVEWQAVASCLGCTADSAKKRWQNLRGSYSRSRCNQNQPNGSGAPAEKKPQFYLAHLMSFLEPHMQHGPMQGNLGASKPEPLWEEDASGSYSQDGLGRTTPSTSSPCPSPPADEPESETQEPVPEPVIVHATSASVKQRKRAAPAMDNDDLFKEKAARFLEAKMQAHENNYKEDIESLRGLLPHMATLSRRRKITYLRKIYDLLFEMVEEEENETAVYN</sequence>
<dbReference type="InterPro" id="IPR006578">
    <property type="entry name" value="MADF-dom"/>
</dbReference>
<organism evidence="3 4">
    <name type="scientific">Aplysia californica</name>
    <name type="common">California sea hare</name>
    <dbReference type="NCBI Taxonomy" id="6500"/>
    <lineage>
        <taxon>Eukaryota</taxon>
        <taxon>Metazoa</taxon>
        <taxon>Spiralia</taxon>
        <taxon>Lophotrochozoa</taxon>
        <taxon>Mollusca</taxon>
        <taxon>Gastropoda</taxon>
        <taxon>Heterobranchia</taxon>
        <taxon>Euthyneura</taxon>
        <taxon>Tectipleura</taxon>
        <taxon>Aplysiida</taxon>
        <taxon>Aplysioidea</taxon>
        <taxon>Aplysiidae</taxon>
        <taxon>Aplysia</taxon>
    </lineage>
</organism>
<dbReference type="PANTHER" id="PTHR12243:SF67">
    <property type="entry name" value="COREPRESSOR OF PANGOLIN, ISOFORM A-RELATED"/>
    <property type="match status" value="1"/>
</dbReference>
<dbReference type="Proteomes" id="UP000694888">
    <property type="component" value="Unplaced"/>
</dbReference>
<dbReference type="Pfam" id="PF10545">
    <property type="entry name" value="MADF_DNA_bdg"/>
    <property type="match status" value="1"/>
</dbReference>
<evidence type="ECO:0000313" key="3">
    <source>
        <dbReference type="Proteomes" id="UP000694888"/>
    </source>
</evidence>
<name>A0ABM1VZS8_APLCA</name>
<dbReference type="InterPro" id="IPR039353">
    <property type="entry name" value="TF_Adf1"/>
</dbReference>
<feature type="domain" description="MADF" evidence="2">
    <location>
        <begin position="13"/>
        <end position="104"/>
    </location>
</feature>
<protein>
    <submittedName>
        <fullName evidence="4">Uncharacterized protein LOC101863291</fullName>
    </submittedName>
</protein>
<gene>
    <name evidence="4" type="primary">LOC101863291</name>
</gene>
<dbReference type="RefSeq" id="XP_035827921.1">
    <property type="nucleotide sequence ID" value="XM_035972028.1"/>
</dbReference>